<comment type="caution">
    <text evidence="1">The sequence shown here is derived from an EMBL/GenBank/DDBJ whole genome shotgun (WGS) entry which is preliminary data.</text>
</comment>
<sequence length="264" mass="30533">MSASYEQRKALEKLMGRDLLNHLPRNYNPLNRNRQNLTDPSVLESPSICKSFLVGKCPYDMFEGTKEDFGRCPKMHSEKHKILYETLKKKGIKMPNQDYELDYLKDLEAFVNECNRKIRMSEKRLEYTHDEQNELSDISRELDELDTGIGLTVEEIQLLSEKGEIEASLMVSRTLGDLIQRKKDAKKRYTSTLESINQSVKQKLQVCDACGAFLSKLDNDRRLADHFVGKLHMNYVEIRNTLKELKEKHSVPTAAAYPSLSKKI</sequence>
<organism evidence="1 2">
    <name type="scientific">Ambrosiozyma monospora</name>
    <name type="common">Yeast</name>
    <name type="synonym">Endomycopsis monosporus</name>
    <dbReference type="NCBI Taxonomy" id="43982"/>
    <lineage>
        <taxon>Eukaryota</taxon>
        <taxon>Fungi</taxon>
        <taxon>Dikarya</taxon>
        <taxon>Ascomycota</taxon>
        <taxon>Saccharomycotina</taxon>
        <taxon>Pichiomycetes</taxon>
        <taxon>Pichiales</taxon>
        <taxon>Pichiaceae</taxon>
        <taxon>Ambrosiozyma</taxon>
    </lineage>
</organism>
<dbReference type="Proteomes" id="UP001165064">
    <property type="component" value="Unassembled WGS sequence"/>
</dbReference>
<dbReference type="EMBL" id="BSXS01003479">
    <property type="protein sequence ID" value="GME81385.1"/>
    <property type="molecule type" value="Genomic_DNA"/>
</dbReference>
<evidence type="ECO:0000313" key="1">
    <source>
        <dbReference type="EMBL" id="GME81385.1"/>
    </source>
</evidence>
<evidence type="ECO:0000313" key="2">
    <source>
        <dbReference type="Proteomes" id="UP001165064"/>
    </source>
</evidence>
<accession>A0ACB5T4Y2</accession>
<name>A0ACB5T4Y2_AMBMO</name>
<gene>
    <name evidence="1" type="ORF">Amon02_000490100</name>
</gene>
<keyword evidence="2" id="KW-1185">Reference proteome</keyword>
<proteinExistence type="predicted"/>
<reference evidence="1" key="1">
    <citation type="submission" date="2023-04" db="EMBL/GenBank/DDBJ databases">
        <title>Ambrosiozyma monospora NBRC 10751.</title>
        <authorList>
            <person name="Ichikawa N."/>
            <person name="Sato H."/>
            <person name="Tonouchi N."/>
        </authorList>
    </citation>
    <scope>NUCLEOTIDE SEQUENCE</scope>
    <source>
        <strain evidence="1">NBRC 10751</strain>
    </source>
</reference>
<protein>
    <submittedName>
        <fullName evidence="1">Unnamed protein product</fullName>
    </submittedName>
</protein>